<evidence type="ECO:0000313" key="4">
    <source>
        <dbReference type="Proteomes" id="UP000571817"/>
    </source>
</evidence>
<organism evidence="3 4">
    <name type="scientific">Allobranchiibius huperziae</name>
    <dbReference type="NCBI Taxonomy" id="1874116"/>
    <lineage>
        <taxon>Bacteria</taxon>
        <taxon>Bacillati</taxon>
        <taxon>Actinomycetota</taxon>
        <taxon>Actinomycetes</taxon>
        <taxon>Micrococcales</taxon>
        <taxon>Dermacoccaceae</taxon>
        <taxon>Allobranchiibius</taxon>
    </lineage>
</organism>
<keyword evidence="2" id="KW-0963">Cytoplasm</keyword>
<comment type="catalytic activity">
    <reaction evidence="2">
        <text>D-glyceraldehyde 3-phosphate = dihydroxyacetone phosphate</text>
        <dbReference type="Rhea" id="RHEA:18585"/>
        <dbReference type="ChEBI" id="CHEBI:57642"/>
        <dbReference type="ChEBI" id="CHEBI:59776"/>
        <dbReference type="EC" id="5.3.1.1"/>
    </reaction>
</comment>
<dbReference type="InterPro" id="IPR000652">
    <property type="entry name" value="Triosephosphate_isomerase"/>
</dbReference>
<dbReference type="GO" id="GO:0006094">
    <property type="term" value="P:gluconeogenesis"/>
    <property type="evidence" value="ECO:0007669"/>
    <property type="project" value="UniProtKB-UniPathway"/>
</dbReference>
<dbReference type="GO" id="GO:0046166">
    <property type="term" value="P:glyceraldehyde-3-phosphate biosynthetic process"/>
    <property type="evidence" value="ECO:0007669"/>
    <property type="project" value="TreeGrafter"/>
</dbReference>
<comment type="subcellular location">
    <subcellularLocation>
        <location evidence="2">Cytoplasm</location>
    </subcellularLocation>
</comment>
<dbReference type="GO" id="GO:0006096">
    <property type="term" value="P:glycolytic process"/>
    <property type="evidence" value="ECO:0007669"/>
    <property type="project" value="UniProtKB-UniPathway"/>
</dbReference>
<name>A0A853D7C2_9MICO</name>
<keyword evidence="2" id="KW-0324">Glycolysis</keyword>
<evidence type="ECO:0000256" key="2">
    <source>
        <dbReference type="RuleBase" id="RU363013"/>
    </source>
</evidence>
<dbReference type="EMBL" id="JACCFW010000001">
    <property type="protein sequence ID" value="NYJ73286.1"/>
    <property type="molecule type" value="Genomic_DNA"/>
</dbReference>
<comment type="pathway">
    <text evidence="2">Carbohydrate biosynthesis; gluconeogenesis.</text>
</comment>
<proteinExistence type="inferred from homology"/>
<comment type="caution">
    <text evidence="3">The sequence shown here is derived from an EMBL/GenBank/DDBJ whole genome shotgun (WGS) entry which is preliminary data.</text>
</comment>
<evidence type="ECO:0000256" key="1">
    <source>
        <dbReference type="ARBA" id="ARBA00023235"/>
    </source>
</evidence>
<comment type="pathway">
    <text evidence="2">Carbohydrate degradation; glycolysis; D-glyceraldehyde 3-phosphate from glycerone phosphate: step 1/1.</text>
</comment>
<dbReference type="InterPro" id="IPR013785">
    <property type="entry name" value="Aldolase_TIM"/>
</dbReference>
<sequence>MYFGPARAVEWAQDVVRLAAEHDSTSSGTVDLFVLPSMAVVPAVLDIATGTRVQVGAQDLFWEDRGAFTGGISGADLRDIGCTLVEVGHVERRRFFGEDDATIARKFAAAVRNRLTPVLCLGEREPGATDDAVADCIRQLSNALADLPDDARADVVLAYEPEWAIGRAEPADAQHIGEVTRALREYVRGHPVVAGSRVIYGGSAAPGLWTLIHESVDGLFLGRFAHDVTALRAILDEITAIESGVLS</sequence>
<dbReference type="InterPro" id="IPR035990">
    <property type="entry name" value="TIM_sf"/>
</dbReference>
<dbReference type="PANTHER" id="PTHR21139">
    <property type="entry name" value="TRIOSEPHOSPHATE ISOMERASE"/>
    <property type="match status" value="1"/>
</dbReference>
<dbReference type="CDD" id="cd00311">
    <property type="entry name" value="TIM"/>
    <property type="match status" value="1"/>
</dbReference>
<dbReference type="UniPathway" id="UPA00138"/>
<dbReference type="PANTHER" id="PTHR21139:SF2">
    <property type="entry name" value="TRIOSEPHOSPHATE ISOMERASE"/>
    <property type="match status" value="1"/>
</dbReference>
<evidence type="ECO:0000313" key="3">
    <source>
        <dbReference type="EMBL" id="NYJ73286.1"/>
    </source>
</evidence>
<dbReference type="PROSITE" id="PS51440">
    <property type="entry name" value="TIM_2"/>
    <property type="match status" value="1"/>
</dbReference>
<dbReference type="UniPathway" id="UPA00109">
    <property type="reaction ID" value="UER00189"/>
</dbReference>
<gene>
    <name evidence="3" type="ORF">HNR15_000249</name>
</gene>
<keyword evidence="1 2" id="KW-0413">Isomerase</keyword>
<dbReference type="EC" id="5.3.1.1" evidence="2"/>
<comment type="subunit">
    <text evidence="2">Homodimer.</text>
</comment>
<dbReference type="GO" id="GO:0019563">
    <property type="term" value="P:glycerol catabolic process"/>
    <property type="evidence" value="ECO:0007669"/>
    <property type="project" value="TreeGrafter"/>
</dbReference>
<dbReference type="SUPFAM" id="SSF51351">
    <property type="entry name" value="Triosephosphate isomerase (TIM)"/>
    <property type="match status" value="1"/>
</dbReference>
<comment type="similarity">
    <text evidence="2">Belongs to the triosephosphate isomerase family.</text>
</comment>
<protein>
    <recommendedName>
        <fullName evidence="2">Triosephosphate isomerase</fullName>
        <ecNumber evidence="2">5.3.1.1</ecNumber>
    </recommendedName>
</protein>
<dbReference type="AlphaFoldDB" id="A0A853D7C2"/>
<accession>A0A853D7C2</accession>
<reference evidence="3 4" key="1">
    <citation type="submission" date="2020-07" db="EMBL/GenBank/DDBJ databases">
        <title>Sequencing the genomes of 1000 actinobacteria strains.</title>
        <authorList>
            <person name="Klenk H.-P."/>
        </authorList>
    </citation>
    <scope>NUCLEOTIDE SEQUENCE [LARGE SCALE GENOMIC DNA]</scope>
    <source>
        <strain evidence="3 4">DSM 29531</strain>
    </source>
</reference>
<dbReference type="GO" id="GO:0005829">
    <property type="term" value="C:cytosol"/>
    <property type="evidence" value="ECO:0007669"/>
    <property type="project" value="TreeGrafter"/>
</dbReference>
<dbReference type="GO" id="GO:0004807">
    <property type="term" value="F:triose-phosphate isomerase activity"/>
    <property type="evidence" value="ECO:0007669"/>
    <property type="project" value="UniProtKB-EC"/>
</dbReference>
<keyword evidence="4" id="KW-1185">Reference proteome</keyword>
<dbReference type="Proteomes" id="UP000571817">
    <property type="component" value="Unassembled WGS sequence"/>
</dbReference>
<dbReference type="Pfam" id="PF00121">
    <property type="entry name" value="TIM"/>
    <property type="match status" value="1"/>
</dbReference>
<dbReference type="Gene3D" id="3.20.20.70">
    <property type="entry name" value="Aldolase class I"/>
    <property type="match status" value="1"/>
</dbReference>
<keyword evidence="2" id="KW-0312">Gluconeogenesis</keyword>